<reference evidence="2" key="2">
    <citation type="journal article" date="2015" name="Fish Shellfish Immunol.">
        <title>Early steps in the European eel (Anguilla anguilla)-Vibrio vulnificus interaction in the gills: Role of the RtxA13 toxin.</title>
        <authorList>
            <person name="Callol A."/>
            <person name="Pajuelo D."/>
            <person name="Ebbesson L."/>
            <person name="Teles M."/>
            <person name="MacKenzie S."/>
            <person name="Amaro C."/>
        </authorList>
    </citation>
    <scope>NUCLEOTIDE SEQUENCE</scope>
</reference>
<name>A0A0E9PTW4_ANGAN</name>
<protein>
    <submittedName>
        <fullName evidence="2">Uncharacterized protein</fullName>
    </submittedName>
</protein>
<dbReference type="EMBL" id="GBXM01100496">
    <property type="protein sequence ID" value="JAH08081.1"/>
    <property type="molecule type" value="Transcribed_RNA"/>
</dbReference>
<dbReference type="AlphaFoldDB" id="A0A0E9PTW4"/>
<accession>A0A0E9PTW4</accession>
<organism evidence="2">
    <name type="scientific">Anguilla anguilla</name>
    <name type="common">European freshwater eel</name>
    <name type="synonym">Muraena anguilla</name>
    <dbReference type="NCBI Taxonomy" id="7936"/>
    <lineage>
        <taxon>Eukaryota</taxon>
        <taxon>Metazoa</taxon>
        <taxon>Chordata</taxon>
        <taxon>Craniata</taxon>
        <taxon>Vertebrata</taxon>
        <taxon>Euteleostomi</taxon>
        <taxon>Actinopterygii</taxon>
        <taxon>Neopterygii</taxon>
        <taxon>Teleostei</taxon>
        <taxon>Anguilliformes</taxon>
        <taxon>Anguillidae</taxon>
        <taxon>Anguilla</taxon>
    </lineage>
</organism>
<feature type="region of interest" description="Disordered" evidence="1">
    <location>
        <begin position="30"/>
        <end position="62"/>
    </location>
</feature>
<sequence length="62" mass="7002">MNPVQLIHTYSHFHFCSVVCRKASTSNIHGQTVQDSAWQKKSNRENAGTESISTHVEKNSML</sequence>
<proteinExistence type="predicted"/>
<evidence type="ECO:0000313" key="2">
    <source>
        <dbReference type="EMBL" id="JAH08081.1"/>
    </source>
</evidence>
<reference evidence="2" key="1">
    <citation type="submission" date="2014-11" db="EMBL/GenBank/DDBJ databases">
        <authorList>
            <person name="Amaro Gonzalez C."/>
        </authorList>
    </citation>
    <scope>NUCLEOTIDE SEQUENCE</scope>
</reference>
<feature type="compositionally biased region" description="Polar residues" evidence="1">
    <location>
        <begin position="30"/>
        <end position="54"/>
    </location>
</feature>
<evidence type="ECO:0000256" key="1">
    <source>
        <dbReference type="SAM" id="MobiDB-lite"/>
    </source>
</evidence>